<accession>A0A7I8LLY5</accession>
<evidence type="ECO:0000313" key="2">
    <source>
        <dbReference type="EMBL" id="CAA7410626.1"/>
    </source>
</evidence>
<gene>
    <name evidence="1" type="ORF">SI7747_18019813</name>
    <name evidence="2" type="ORF">SI8410_18021304</name>
</gene>
<proteinExistence type="predicted"/>
<dbReference type="EMBL" id="LR746281">
    <property type="protein sequence ID" value="CAA7410626.1"/>
    <property type="molecule type" value="Genomic_DNA"/>
</dbReference>
<evidence type="ECO:0000313" key="3">
    <source>
        <dbReference type="Proteomes" id="UP000663760"/>
    </source>
</evidence>
<organism evidence="2 3">
    <name type="scientific">Spirodela intermedia</name>
    <name type="common">Intermediate duckweed</name>
    <dbReference type="NCBI Taxonomy" id="51605"/>
    <lineage>
        <taxon>Eukaryota</taxon>
        <taxon>Viridiplantae</taxon>
        <taxon>Streptophyta</taxon>
        <taxon>Embryophyta</taxon>
        <taxon>Tracheophyta</taxon>
        <taxon>Spermatophyta</taxon>
        <taxon>Magnoliopsida</taxon>
        <taxon>Liliopsida</taxon>
        <taxon>Araceae</taxon>
        <taxon>Lemnoideae</taxon>
        <taxon>Spirodela</taxon>
    </lineage>
</organism>
<dbReference type="EMBL" id="LR743605">
    <property type="protein sequence ID" value="CAA2634402.1"/>
    <property type="molecule type" value="Genomic_DNA"/>
</dbReference>
<sequence length="31" mass="3575">MTWLNRGIRFNRATLVGRRCFPRGKPPSPSC</sequence>
<protein>
    <submittedName>
        <fullName evidence="2">Uncharacterized protein</fullName>
    </submittedName>
</protein>
<dbReference type="Proteomes" id="UP000663760">
    <property type="component" value="Chromosome 18"/>
</dbReference>
<dbReference type="AlphaFoldDB" id="A0A7I8LLY5"/>
<reference evidence="2" key="1">
    <citation type="submission" date="2020-02" db="EMBL/GenBank/DDBJ databases">
        <authorList>
            <person name="Scholz U."/>
            <person name="Mascher M."/>
            <person name="Fiebig A."/>
        </authorList>
    </citation>
    <scope>NUCLEOTIDE SEQUENCE</scope>
</reference>
<name>A0A7I8LLY5_SPIIN</name>
<keyword evidence="3" id="KW-1185">Reference proteome</keyword>
<evidence type="ECO:0000313" key="1">
    <source>
        <dbReference type="EMBL" id="CAA2634402.1"/>
    </source>
</evidence>